<comment type="similarity">
    <text evidence="2">Belongs to the FliR/MopE/SpaR family.</text>
</comment>
<sequence>MIAPPMSQLRVPVRVRVLIALSLAACMADANSSTELLTLSNGDLVLAACVELMFGLALAFALQAMFASLSFAGRVIDVQAGFGLAMVIDPGSRQQAPLFGTIFMLVAGVIFFSSNGLSSLLRLLATLSRLFPPGLLVFNVGPQEIIEYFGTVMGLGLAAASAVILSLFLIDVSIAFLSRTLPQMNALMLGLQVKTVVTLVVASMSLGLIAPVTLRLLDSALRFVSSLE</sequence>
<evidence type="ECO:0000256" key="3">
    <source>
        <dbReference type="ARBA" id="ARBA00022475"/>
    </source>
</evidence>
<dbReference type="AlphaFoldDB" id="A0A158C0B3"/>
<organism evidence="8 9">
    <name type="scientific">Caballeronia pedi</name>
    <dbReference type="NCBI Taxonomy" id="1777141"/>
    <lineage>
        <taxon>Bacteria</taxon>
        <taxon>Pseudomonadati</taxon>
        <taxon>Pseudomonadota</taxon>
        <taxon>Betaproteobacteria</taxon>
        <taxon>Burkholderiales</taxon>
        <taxon>Burkholderiaceae</taxon>
        <taxon>Caballeronia</taxon>
    </lineage>
</organism>
<evidence type="ECO:0000256" key="5">
    <source>
        <dbReference type="ARBA" id="ARBA00022989"/>
    </source>
</evidence>
<dbReference type="STRING" id="1777141.AWB80_04373"/>
<keyword evidence="8" id="KW-0282">Flagellum</keyword>
<feature type="transmembrane region" description="Helical" evidence="7">
    <location>
        <begin position="96"/>
        <end position="114"/>
    </location>
</feature>
<keyword evidence="9" id="KW-1185">Reference proteome</keyword>
<protein>
    <submittedName>
        <fullName evidence="8">Flagellar biosynthetic protein</fullName>
    </submittedName>
</protein>
<dbReference type="PRINTS" id="PR00953">
    <property type="entry name" value="TYPE3IMRPROT"/>
</dbReference>
<comment type="caution">
    <text evidence="8">The sequence shown here is derived from an EMBL/GenBank/DDBJ whole genome shotgun (WGS) entry which is preliminary data.</text>
</comment>
<dbReference type="GO" id="GO:0005886">
    <property type="term" value="C:plasma membrane"/>
    <property type="evidence" value="ECO:0007669"/>
    <property type="project" value="UniProtKB-SubCell"/>
</dbReference>
<keyword evidence="8" id="KW-0969">Cilium</keyword>
<evidence type="ECO:0000256" key="7">
    <source>
        <dbReference type="SAM" id="Phobius"/>
    </source>
</evidence>
<dbReference type="InterPro" id="IPR002010">
    <property type="entry name" value="T3SS_IM_R"/>
</dbReference>
<accession>A0A158C0B3</accession>
<comment type="subcellular location">
    <subcellularLocation>
        <location evidence="1">Cell membrane</location>
        <topology evidence="1">Multi-pass membrane protein</topology>
    </subcellularLocation>
</comment>
<evidence type="ECO:0000256" key="4">
    <source>
        <dbReference type="ARBA" id="ARBA00022692"/>
    </source>
</evidence>
<dbReference type="PANTHER" id="PTHR30065:SF1">
    <property type="entry name" value="SURFACE PRESENTATION OF ANTIGENS PROTEIN SPAR"/>
    <property type="match status" value="1"/>
</dbReference>
<feature type="transmembrane region" description="Helical" evidence="7">
    <location>
        <begin position="152"/>
        <end position="176"/>
    </location>
</feature>
<keyword evidence="6 7" id="KW-0472">Membrane</keyword>
<name>A0A158C0B3_9BURK</name>
<evidence type="ECO:0000256" key="6">
    <source>
        <dbReference type="ARBA" id="ARBA00023136"/>
    </source>
</evidence>
<gene>
    <name evidence="8" type="ORF">AWB80_04373</name>
</gene>
<dbReference type="Proteomes" id="UP000054911">
    <property type="component" value="Unassembled WGS sequence"/>
</dbReference>
<dbReference type="GO" id="GO:0006605">
    <property type="term" value="P:protein targeting"/>
    <property type="evidence" value="ECO:0007669"/>
    <property type="project" value="InterPro"/>
</dbReference>
<evidence type="ECO:0000313" key="9">
    <source>
        <dbReference type="Proteomes" id="UP000054911"/>
    </source>
</evidence>
<evidence type="ECO:0000313" key="8">
    <source>
        <dbReference type="EMBL" id="SAK75789.1"/>
    </source>
</evidence>
<evidence type="ECO:0000256" key="2">
    <source>
        <dbReference type="ARBA" id="ARBA00009772"/>
    </source>
</evidence>
<feature type="transmembrane region" description="Helical" evidence="7">
    <location>
        <begin position="196"/>
        <end position="217"/>
    </location>
</feature>
<evidence type="ECO:0000256" key="1">
    <source>
        <dbReference type="ARBA" id="ARBA00004651"/>
    </source>
</evidence>
<dbReference type="PANTHER" id="PTHR30065">
    <property type="entry name" value="FLAGELLAR BIOSYNTHETIC PROTEIN FLIR"/>
    <property type="match status" value="1"/>
</dbReference>
<keyword evidence="8" id="KW-0966">Cell projection</keyword>
<feature type="transmembrane region" description="Helical" evidence="7">
    <location>
        <begin position="44"/>
        <end position="66"/>
    </location>
</feature>
<keyword evidence="3" id="KW-1003">Cell membrane</keyword>
<dbReference type="EMBL" id="FCOE02000015">
    <property type="protein sequence ID" value="SAK75789.1"/>
    <property type="molecule type" value="Genomic_DNA"/>
</dbReference>
<proteinExistence type="inferred from homology"/>
<keyword evidence="4 7" id="KW-0812">Transmembrane</keyword>
<reference evidence="8" key="1">
    <citation type="submission" date="2016-01" db="EMBL/GenBank/DDBJ databases">
        <authorList>
            <person name="Peeters C."/>
        </authorList>
    </citation>
    <scope>NUCLEOTIDE SEQUENCE [LARGE SCALE GENOMIC DNA]</scope>
    <source>
        <strain evidence="8">LMG 29323</strain>
    </source>
</reference>
<dbReference type="Pfam" id="PF01311">
    <property type="entry name" value="Bac_export_1"/>
    <property type="match status" value="1"/>
</dbReference>
<keyword evidence="5 7" id="KW-1133">Transmembrane helix</keyword>